<sequence>MSRDEPEPPMYLRNKSVFKYGTIQRSTEEVEEQRRMQNSTDTPVVYELITFENGPLAFSAIVFLPPGDTISMKIESQAQTKFKSMSDAPLTEADVKVFARVVLEDGGRRYVPLPLMDIQDRNWLTFVYNLDENDDDTTIFVDRVLVAGRIRSASYVMFKTKDDEIASTWTVAAEEETIYFGNNVLDVIKSDHAASVTESVTSAEWPTYSATPQQMPLSHLRKYTESSTCNTLFELRESAISSDREGLLVQNLVGKLKHFLNDEWNAREVEELKELCIGCYKYTTFKFFDNISSHEIVSPVLEKTLKNLKFDVNDVYFGVLNVLVYDCDVAYKLMFDMGFGKSLVERLISASDKRLMKREYMLDLVINIISHGKCMRGFLNADLNRKTDSLCDMLILGAAALPKFSMDIFKRKLEDIGKRCELFLALSNVEELYRSVEPQLTEHNGAHYEYLESLLHGVNEAILMVELHHTGKLQHTALRDITEVRQYAVSYVMETALPTVLTGLMKALLMHLERFPVAPIHITTMLEKPIRFISQYNNLSDFGDCLLHMSDICNYVNGMLLNNALHNGIYANSPAEHFKVVCERMAVETIVLKMASKLLAKSSCPQIVSAMYRICMEYHSGYKAVANILAEDSVIESVLRIIESAINGLKPSTSSFESPQENMELWQLLKLVCDSLINDDTGKLLHYVGKKFLPHLEAYLQIFVHDVHVIDHSLQPLQKLHKDLQKLYTSPALALETTGGRLFDSVELYLKDLLDGSGFTLHPSSLKQSFIKASHMNTMSLVSKKLCNGIFLSDPKKECTELGDVHWTHSGNYLSRAMELGVSSEKNGHYKSCYLFVAPPEPIPEHVRYGIRLLSFAGTMDKYISVFGELLSRRENSETLMRLWVHAVASVNPDSDTVLNVEMGAFKSQVGYQWFISSENAIPVITSIVQVVYAAMHYLSYDTYYEEEADEVCKVSNAPLRYVNDDMLTLIILSITGVMGIKRWGAEERLGHASRKCIVWLCKLMSYWYLRYQKSQGYLMNKLMAAYVSLPKMADGVAMLIVSCGPIINPNCDVEVAAYKEGDEGNKPVKKRTRVIFEGKEYTIAHRHQDVALDDDVPNASFWGLIKRIESLKVPVLADFMCSVASKCYVTNPCTLVLTSELAQSLITNDVPLMALLCSVADKCLDECIKGKPDPTRVGNLSGKAYKLITFWVLVTKALVSNGTVDPEIVLKVNYWVLQLFNKYARVFKTMTEGCCRVLFEGYTYVFQSHNKLLEAHRAILTNYADFNKYIALINGAVCWICQILNECKAKDTETLGNEAASDNKGKLKSVESNIDCMPEGGISLSWESILVGFVALKYAFKFPFTALNMLYTVLSGYMDLIVKIINKQIDSEIIKVTPSTTLRLNSIVRQLCDVLMQHTSKGAMHSDAPLQLMILQLVHDICMSIHQTGSSQDGFIFSLIQGTMNGAGTDILNNEDDSNAEDIESIQQEDIYSDIVTATKAKVHKRAPVVNVTPSEGVAGGHPFKGVTDALESFCSNMATELSSGVADKIGRIAISSQIANAMLLLNAFQSLSNIITTDAMERPPPKSLPGYIFIKSKSLTGLFSYTFGDLWSNDGHGRNFAHSILTRVMRMIKRENWVANTCMVKQAVPGPLSSGDKKKVKWLSRCFVFNGSKEAVEIWKAVRFFAKSKLLFADELMCYAPVKSKKQERPLLSETIRYIRSVSTRAPSKHVDAYESEKAGAAPEAYENTFTHENIEKAVAKLNGVITSQTWLDFDNDLVTNGLNLRSILMNPGILKDYSARATFLNALSRHMLIKELLISVGVDVR</sequence>
<name>A0AAD9G7E0_BABDI</name>
<comment type="caution">
    <text evidence="1">The sequence shown here is derived from an EMBL/GenBank/DDBJ whole genome shotgun (WGS) entry which is preliminary data.</text>
</comment>
<accession>A0AAD9G7E0</accession>
<organism evidence="1 2">
    <name type="scientific">Babesia divergens</name>
    <dbReference type="NCBI Taxonomy" id="32595"/>
    <lineage>
        <taxon>Eukaryota</taxon>
        <taxon>Sar</taxon>
        <taxon>Alveolata</taxon>
        <taxon>Apicomplexa</taxon>
        <taxon>Aconoidasida</taxon>
        <taxon>Piroplasmida</taxon>
        <taxon>Babesiidae</taxon>
        <taxon>Babesia</taxon>
    </lineage>
</organism>
<dbReference type="EMBL" id="JAHBMH010000073">
    <property type="protein sequence ID" value="KAK1933197.1"/>
    <property type="molecule type" value="Genomic_DNA"/>
</dbReference>
<proteinExistence type="predicted"/>
<keyword evidence="2" id="KW-1185">Reference proteome</keyword>
<reference evidence="1" key="1">
    <citation type="journal article" date="2014" name="Nucleic Acids Res.">
        <title>The evolutionary dynamics of variant antigen genes in Babesia reveal a history of genomic innovation underlying host-parasite interaction.</title>
        <authorList>
            <person name="Jackson A.P."/>
            <person name="Otto T.D."/>
            <person name="Darby A."/>
            <person name="Ramaprasad A."/>
            <person name="Xia D."/>
            <person name="Echaide I.E."/>
            <person name="Farber M."/>
            <person name="Gahlot S."/>
            <person name="Gamble J."/>
            <person name="Gupta D."/>
            <person name="Gupta Y."/>
            <person name="Jackson L."/>
            <person name="Malandrin L."/>
            <person name="Malas T.B."/>
            <person name="Moussa E."/>
            <person name="Nair M."/>
            <person name="Reid A.J."/>
            <person name="Sanders M."/>
            <person name="Sharma J."/>
            <person name="Tracey A."/>
            <person name="Quail M.A."/>
            <person name="Weir W."/>
            <person name="Wastling J.M."/>
            <person name="Hall N."/>
            <person name="Willadsen P."/>
            <person name="Lingelbach K."/>
            <person name="Shiels B."/>
            <person name="Tait A."/>
            <person name="Berriman M."/>
            <person name="Allred D.R."/>
            <person name="Pain A."/>
        </authorList>
    </citation>
    <scope>NUCLEOTIDE SEQUENCE</scope>
    <source>
        <strain evidence="1">1802A</strain>
    </source>
</reference>
<gene>
    <name evidence="1" type="ORF">X943_002632</name>
</gene>
<protein>
    <submittedName>
        <fullName evidence="1">Uncharacterized protein</fullName>
    </submittedName>
</protein>
<reference evidence="1" key="2">
    <citation type="submission" date="2021-05" db="EMBL/GenBank/DDBJ databases">
        <authorList>
            <person name="Pain A."/>
        </authorList>
    </citation>
    <scope>NUCLEOTIDE SEQUENCE</scope>
    <source>
        <strain evidence="1">1802A</strain>
    </source>
</reference>
<evidence type="ECO:0000313" key="2">
    <source>
        <dbReference type="Proteomes" id="UP001195914"/>
    </source>
</evidence>
<evidence type="ECO:0000313" key="1">
    <source>
        <dbReference type="EMBL" id="KAK1933197.1"/>
    </source>
</evidence>
<dbReference type="Proteomes" id="UP001195914">
    <property type="component" value="Unassembled WGS sequence"/>
</dbReference>